<evidence type="ECO:0000256" key="3">
    <source>
        <dbReference type="ARBA" id="ARBA00022989"/>
    </source>
</evidence>
<gene>
    <name evidence="7" type="ORF">HPB48_012160</name>
</gene>
<dbReference type="AlphaFoldDB" id="A0A9J6GBU6"/>
<comment type="caution">
    <text evidence="7">The sequence shown here is derived from an EMBL/GenBank/DDBJ whole genome shotgun (WGS) entry which is preliminary data.</text>
</comment>
<dbReference type="InterPro" id="IPR046338">
    <property type="entry name" value="GAIN_dom_sf"/>
</dbReference>
<dbReference type="InterPro" id="IPR000203">
    <property type="entry name" value="GPS"/>
</dbReference>
<comment type="subcellular location">
    <subcellularLocation>
        <location evidence="1">Membrane</location>
    </subcellularLocation>
</comment>
<dbReference type="Gene3D" id="2.60.220.50">
    <property type="match status" value="1"/>
</dbReference>
<dbReference type="PANTHER" id="PTHR47767:SF1">
    <property type="entry name" value="ADHESION G PROTEIN-COUPLED RECEPTOR G7"/>
    <property type="match status" value="1"/>
</dbReference>
<evidence type="ECO:0000256" key="1">
    <source>
        <dbReference type="ARBA" id="ARBA00004370"/>
    </source>
</evidence>
<feature type="domain" description="GAIN-B" evidence="6">
    <location>
        <begin position="1"/>
        <end position="67"/>
    </location>
</feature>
<protein>
    <recommendedName>
        <fullName evidence="6">GAIN-B domain-containing protein</fullName>
    </recommendedName>
</protein>
<dbReference type="Proteomes" id="UP000821853">
    <property type="component" value="Chromosome 3"/>
</dbReference>
<dbReference type="EMBL" id="JABSTR010000005">
    <property type="protein sequence ID" value="KAH9371880.1"/>
    <property type="molecule type" value="Genomic_DNA"/>
</dbReference>
<keyword evidence="4" id="KW-0472">Membrane</keyword>
<evidence type="ECO:0000256" key="5">
    <source>
        <dbReference type="ARBA" id="ARBA00023157"/>
    </source>
</evidence>
<evidence type="ECO:0000313" key="7">
    <source>
        <dbReference type="EMBL" id="KAH9371880.1"/>
    </source>
</evidence>
<dbReference type="InterPro" id="IPR057244">
    <property type="entry name" value="GAIN_B"/>
</dbReference>
<keyword evidence="8" id="KW-1185">Reference proteome</keyword>
<evidence type="ECO:0000259" key="6">
    <source>
        <dbReference type="PROSITE" id="PS50221"/>
    </source>
</evidence>
<reference evidence="7 8" key="1">
    <citation type="journal article" date="2020" name="Cell">
        <title>Large-Scale Comparative Analyses of Tick Genomes Elucidate Their Genetic Diversity and Vector Capacities.</title>
        <authorList>
            <consortium name="Tick Genome and Microbiome Consortium (TIGMIC)"/>
            <person name="Jia N."/>
            <person name="Wang J."/>
            <person name="Shi W."/>
            <person name="Du L."/>
            <person name="Sun Y."/>
            <person name="Zhan W."/>
            <person name="Jiang J.F."/>
            <person name="Wang Q."/>
            <person name="Zhang B."/>
            <person name="Ji P."/>
            <person name="Bell-Sakyi L."/>
            <person name="Cui X.M."/>
            <person name="Yuan T.T."/>
            <person name="Jiang B.G."/>
            <person name="Yang W.F."/>
            <person name="Lam T.T."/>
            <person name="Chang Q.C."/>
            <person name="Ding S.J."/>
            <person name="Wang X.J."/>
            <person name="Zhu J.G."/>
            <person name="Ruan X.D."/>
            <person name="Zhao L."/>
            <person name="Wei J.T."/>
            <person name="Ye R.Z."/>
            <person name="Que T.C."/>
            <person name="Du C.H."/>
            <person name="Zhou Y.H."/>
            <person name="Cheng J.X."/>
            <person name="Dai P.F."/>
            <person name="Guo W.B."/>
            <person name="Han X.H."/>
            <person name="Huang E.J."/>
            <person name="Li L.F."/>
            <person name="Wei W."/>
            <person name="Gao Y.C."/>
            <person name="Liu J.Z."/>
            <person name="Shao H.Z."/>
            <person name="Wang X."/>
            <person name="Wang C.C."/>
            <person name="Yang T.C."/>
            <person name="Huo Q.B."/>
            <person name="Li W."/>
            <person name="Chen H.Y."/>
            <person name="Chen S.E."/>
            <person name="Zhou L.G."/>
            <person name="Ni X.B."/>
            <person name="Tian J.H."/>
            <person name="Sheng Y."/>
            <person name="Liu T."/>
            <person name="Pan Y.S."/>
            <person name="Xia L.Y."/>
            <person name="Li J."/>
            <person name="Zhao F."/>
            <person name="Cao W.C."/>
        </authorList>
    </citation>
    <scope>NUCLEOTIDE SEQUENCE [LARGE SCALE GENOMIC DNA]</scope>
    <source>
        <strain evidence="7">HaeL-2018</strain>
    </source>
</reference>
<evidence type="ECO:0000256" key="4">
    <source>
        <dbReference type="ARBA" id="ARBA00023136"/>
    </source>
</evidence>
<evidence type="ECO:0000313" key="8">
    <source>
        <dbReference type="Proteomes" id="UP000821853"/>
    </source>
</evidence>
<keyword evidence="5" id="KW-1015">Disulfide bond</keyword>
<keyword evidence="3" id="KW-1133">Transmembrane helix</keyword>
<dbReference type="GO" id="GO:0016020">
    <property type="term" value="C:membrane"/>
    <property type="evidence" value="ECO:0007669"/>
    <property type="project" value="UniProtKB-SubCell"/>
</dbReference>
<dbReference type="Pfam" id="PF01825">
    <property type="entry name" value="GPS"/>
    <property type="match status" value="1"/>
</dbReference>
<dbReference type="PANTHER" id="PTHR47767">
    <property type="entry name" value="ADHESION G PROTEIN-COUPLED RECEPTOR G7"/>
    <property type="match status" value="1"/>
</dbReference>
<name>A0A9J6GBU6_HAELO</name>
<keyword evidence="2" id="KW-0812">Transmembrane</keyword>
<dbReference type="InterPro" id="IPR053066">
    <property type="entry name" value="ADGR_G7"/>
</dbReference>
<organism evidence="7 8">
    <name type="scientific">Haemaphysalis longicornis</name>
    <name type="common">Bush tick</name>
    <dbReference type="NCBI Taxonomy" id="44386"/>
    <lineage>
        <taxon>Eukaryota</taxon>
        <taxon>Metazoa</taxon>
        <taxon>Ecdysozoa</taxon>
        <taxon>Arthropoda</taxon>
        <taxon>Chelicerata</taxon>
        <taxon>Arachnida</taxon>
        <taxon>Acari</taxon>
        <taxon>Parasitiformes</taxon>
        <taxon>Ixodida</taxon>
        <taxon>Ixodoidea</taxon>
        <taxon>Ixodidae</taxon>
        <taxon>Haemaphysalinae</taxon>
        <taxon>Haemaphysalis</taxon>
    </lineage>
</organism>
<sequence length="145" mass="16559">MPGTPLFFQGFHPESPECVFWDVNENRQLGSWSGDGCKYEGKLEEFLVCNCTHLSTFAVLFVSSETFSCTFLNKIYIWRAFRAALQKKYALFTLLYSSFLDNLTSREEQGKMKWMGHGASSTSFVLVPLALTYTKKDQLAKKPLL</sequence>
<dbReference type="SMART" id="SM00303">
    <property type="entry name" value="GPS"/>
    <property type="match status" value="1"/>
</dbReference>
<accession>A0A9J6GBU6</accession>
<proteinExistence type="predicted"/>
<dbReference type="PROSITE" id="PS50221">
    <property type="entry name" value="GAIN_B"/>
    <property type="match status" value="1"/>
</dbReference>
<evidence type="ECO:0000256" key="2">
    <source>
        <dbReference type="ARBA" id="ARBA00022692"/>
    </source>
</evidence>
<dbReference type="OrthoDB" id="6487061at2759"/>
<dbReference type="VEuPathDB" id="VectorBase:HLOH_057284"/>